<dbReference type="InterPro" id="IPR046029">
    <property type="entry name" value="DUF5987"/>
</dbReference>
<organism evidence="1 2">
    <name type="scientific">Saccharothrix variisporea</name>
    <dbReference type="NCBI Taxonomy" id="543527"/>
    <lineage>
        <taxon>Bacteria</taxon>
        <taxon>Bacillati</taxon>
        <taxon>Actinomycetota</taxon>
        <taxon>Actinomycetes</taxon>
        <taxon>Pseudonocardiales</taxon>
        <taxon>Pseudonocardiaceae</taxon>
        <taxon>Saccharothrix</taxon>
    </lineage>
</organism>
<dbReference type="Pfam" id="PF19449">
    <property type="entry name" value="DUF5987"/>
    <property type="match status" value="1"/>
</dbReference>
<dbReference type="EMBL" id="RBXR01000001">
    <property type="protein sequence ID" value="RKT66984.1"/>
    <property type="molecule type" value="Genomic_DNA"/>
</dbReference>
<evidence type="ECO:0000313" key="1">
    <source>
        <dbReference type="EMBL" id="RKT66984.1"/>
    </source>
</evidence>
<protein>
    <recommendedName>
        <fullName evidence="3">Gluconate 2-dehydrogenase subunit 3-like protein</fullName>
    </recommendedName>
</protein>
<evidence type="ECO:0008006" key="3">
    <source>
        <dbReference type="Google" id="ProtNLM"/>
    </source>
</evidence>
<reference evidence="1 2" key="1">
    <citation type="submission" date="2018-10" db="EMBL/GenBank/DDBJ databases">
        <title>Sequencing the genomes of 1000 actinobacteria strains.</title>
        <authorList>
            <person name="Klenk H.-P."/>
        </authorList>
    </citation>
    <scope>NUCLEOTIDE SEQUENCE [LARGE SCALE GENOMIC DNA]</scope>
    <source>
        <strain evidence="1 2">DSM 43911</strain>
    </source>
</reference>
<accession>A0A495X195</accession>
<dbReference type="AlphaFoldDB" id="A0A495X195"/>
<sequence>MQSDTAPDRAIRTMTLEAFADTIVPGAKRSPDDRAIAGVADDDGAVVAGAVELLETPAAGVVDGLDSLTLMLNGHATAYAAEHGVELDETVPPFVALSYEHRTALVARLVAPGHPEKDGWVALALFSNMAFDTGAHLHTLDAIAAGHPGLRAMKFAKPDADGLWRFPSYSYGKPLARRHPGTTPSGNPA</sequence>
<gene>
    <name evidence="1" type="ORF">DFJ66_0150</name>
</gene>
<keyword evidence="2" id="KW-1185">Reference proteome</keyword>
<evidence type="ECO:0000313" key="2">
    <source>
        <dbReference type="Proteomes" id="UP000272729"/>
    </source>
</evidence>
<name>A0A495X195_9PSEU</name>
<proteinExistence type="predicted"/>
<comment type="caution">
    <text evidence="1">The sequence shown here is derived from an EMBL/GenBank/DDBJ whole genome shotgun (WGS) entry which is preliminary data.</text>
</comment>
<dbReference type="Proteomes" id="UP000272729">
    <property type="component" value="Unassembled WGS sequence"/>
</dbReference>